<evidence type="ECO:0000313" key="1">
    <source>
        <dbReference type="EMBL" id="EDO62558.1"/>
    </source>
</evidence>
<comment type="caution">
    <text evidence="1">The sequence shown here is derived from an EMBL/GenBank/DDBJ whole genome shotgun (WGS) entry which is preliminary data.</text>
</comment>
<reference evidence="1 2" key="2">
    <citation type="submission" date="2007-08" db="EMBL/GenBank/DDBJ databases">
        <authorList>
            <person name="Fulton L."/>
            <person name="Clifton S."/>
            <person name="Fulton B."/>
            <person name="Xu J."/>
            <person name="Minx P."/>
            <person name="Pepin K.H."/>
            <person name="Johnson M."/>
            <person name="Thiruvilangam P."/>
            <person name="Bhonagiri V."/>
            <person name="Nash W.E."/>
            <person name="Wang C."/>
            <person name="Mardis E.R."/>
            <person name="Wilson R.K."/>
        </authorList>
    </citation>
    <scope>NUCLEOTIDE SEQUENCE [LARGE SCALE GENOMIC DNA]</scope>
    <source>
        <strain evidence="1 2">DSM 753</strain>
    </source>
</reference>
<sequence length="47" mass="5056">MVSTGLAADAVKNSLFITEPKKRPRLIAKARFQTAQLGGEASLPNEE</sequence>
<dbReference type="HOGENOM" id="CLU_3166463_0_0_9"/>
<reference evidence="1 2" key="1">
    <citation type="submission" date="2007-08" db="EMBL/GenBank/DDBJ databases">
        <title>Draft genome sequence of Clostridium leptum (DSM 753).</title>
        <authorList>
            <person name="Sudarsanam P."/>
            <person name="Ley R."/>
            <person name="Guruge J."/>
            <person name="Turnbaugh P.J."/>
            <person name="Mahowald M."/>
            <person name="Liep D."/>
            <person name="Gordon J."/>
        </authorList>
    </citation>
    <scope>NUCLEOTIDE SEQUENCE [LARGE SCALE GENOMIC DNA]</scope>
    <source>
        <strain evidence="1 2">DSM 753</strain>
    </source>
</reference>
<protein>
    <submittedName>
        <fullName evidence="1">Uncharacterized protein</fullName>
    </submittedName>
</protein>
<name>A7VQ53_9FIRM</name>
<evidence type="ECO:0000313" key="2">
    <source>
        <dbReference type="Proteomes" id="UP000003490"/>
    </source>
</evidence>
<dbReference type="Proteomes" id="UP000003490">
    <property type="component" value="Unassembled WGS sequence"/>
</dbReference>
<dbReference type="AlphaFoldDB" id="A7VQ53"/>
<proteinExistence type="predicted"/>
<dbReference type="EMBL" id="ABCB02000014">
    <property type="protein sequence ID" value="EDO62558.1"/>
    <property type="molecule type" value="Genomic_DNA"/>
</dbReference>
<accession>A7VQ53</accession>
<organism evidence="1 2">
    <name type="scientific">[Clostridium] leptum DSM 753</name>
    <dbReference type="NCBI Taxonomy" id="428125"/>
    <lineage>
        <taxon>Bacteria</taxon>
        <taxon>Bacillati</taxon>
        <taxon>Bacillota</taxon>
        <taxon>Clostridia</taxon>
        <taxon>Eubacteriales</taxon>
        <taxon>Oscillospiraceae</taxon>
        <taxon>Oscillospiraceae incertae sedis</taxon>
    </lineage>
</organism>
<gene>
    <name evidence="1" type="ORF">CLOLEP_00680</name>
</gene>